<comment type="cofactor">
    <cofactor evidence="2">
        <name>Ca(2+)</name>
        <dbReference type="ChEBI" id="CHEBI:29108"/>
    </cofactor>
</comment>
<evidence type="ECO:0000256" key="3">
    <source>
        <dbReference type="ARBA" id="ARBA00001923"/>
    </source>
</evidence>
<gene>
    <name evidence="20" type="primary">LOC117650544</name>
</gene>
<evidence type="ECO:0000256" key="8">
    <source>
        <dbReference type="ARBA" id="ARBA00022801"/>
    </source>
</evidence>
<dbReference type="SMART" id="SM00632">
    <property type="entry name" value="Aamy_C"/>
    <property type="match status" value="1"/>
</dbReference>
<dbReference type="EC" id="3.2.1.1" evidence="6 15"/>
<evidence type="ECO:0000256" key="11">
    <source>
        <dbReference type="ARBA" id="ARBA00023214"/>
    </source>
</evidence>
<evidence type="ECO:0000256" key="10">
    <source>
        <dbReference type="ARBA" id="ARBA00023157"/>
    </source>
</evidence>
<evidence type="ECO:0000259" key="17">
    <source>
        <dbReference type="SMART" id="SM00632"/>
    </source>
</evidence>
<dbReference type="InterPro" id="IPR006047">
    <property type="entry name" value="GH13_cat_dom"/>
</dbReference>
<dbReference type="GeneID" id="117650544"/>
<dbReference type="GO" id="GO:0005975">
    <property type="term" value="P:carbohydrate metabolic process"/>
    <property type="evidence" value="ECO:0007669"/>
    <property type="project" value="InterPro"/>
</dbReference>
<dbReference type="InterPro" id="IPR006048">
    <property type="entry name" value="A-amylase/branching_C"/>
</dbReference>
<dbReference type="InterPro" id="IPR017853">
    <property type="entry name" value="GH"/>
</dbReference>
<dbReference type="SUPFAM" id="SSF51011">
    <property type="entry name" value="Glycosyl hydrolase domain"/>
    <property type="match status" value="1"/>
</dbReference>
<evidence type="ECO:0000256" key="1">
    <source>
        <dbReference type="ARBA" id="ARBA00000548"/>
    </source>
</evidence>
<dbReference type="InParanoid" id="A0A6P8ZXT3"/>
<dbReference type="Pfam" id="PF00128">
    <property type="entry name" value="Alpha-amylase"/>
    <property type="match status" value="1"/>
</dbReference>
<feature type="domain" description="Alpha-amylase C-terminal" evidence="17">
    <location>
        <begin position="413"/>
        <end position="500"/>
    </location>
</feature>
<dbReference type="PRINTS" id="PR00110">
    <property type="entry name" value="ALPHAAMYLASE"/>
</dbReference>
<name>A0A6P8ZXT3_THRPL</name>
<comment type="catalytic activity">
    <reaction evidence="1 15">
        <text>Endohydrolysis of (1-&gt;4)-alpha-D-glucosidic linkages in polysaccharides containing three or more (1-&gt;4)-alpha-linked D-glucose units.</text>
        <dbReference type="EC" id="3.2.1.1"/>
    </reaction>
</comment>
<organism evidence="20">
    <name type="scientific">Thrips palmi</name>
    <name type="common">Melon thrips</name>
    <dbReference type="NCBI Taxonomy" id="161013"/>
    <lineage>
        <taxon>Eukaryota</taxon>
        <taxon>Metazoa</taxon>
        <taxon>Ecdysozoa</taxon>
        <taxon>Arthropoda</taxon>
        <taxon>Hexapoda</taxon>
        <taxon>Insecta</taxon>
        <taxon>Pterygota</taxon>
        <taxon>Neoptera</taxon>
        <taxon>Paraneoptera</taxon>
        <taxon>Thysanoptera</taxon>
        <taxon>Terebrantia</taxon>
        <taxon>Thripoidea</taxon>
        <taxon>Thripidae</taxon>
        <taxon>Thrips</taxon>
    </lineage>
</organism>
<dbReference type="Gene3D" id="2.60.40.1180">
    <property type="entry name" value="Golgi alpha-mannosidase II"/>
    <property type="match status" value="1"/>
</dbReference>
<evidence type="ECO:0000256" key="5">
    <source>
        <dbReference type="ARBA" id="ARBA00011245"/>
    </source>
</evidence>
<keyword evidence="11" id="KW-0868">Chloride</keyword>
<evidence type="ECO:0000313" key="19">
    <source>
        <dbReference type="Proteomes" id="UP000515158"/>
    </source>
</evidence>
<dbReference type="KEGG" id="tpal:117650544"/>
<evidence type="ECO:0000256" key="4">
    <source>
        <dbReference type="ARBA" id="ARBA00008061"/>
    </source>
</evidence>
<dbReference type="InterPro" id="IPR013780">
    <property type="entry name" value="Glyco_hydro_b"/>
</dbReference>
<comment type="cofactor">
    <cofactor evidence="3">
        <name>chloride</name>
        <dbReference type="ChEBI" id="CHEBI:17996"/>
    </cofactor>
</comment>
<dbReference type="Pfam" id="PF02806">
    <property type="entry name" value="Alpha-amylase_C"/>
    <property type="match status" value="1"/>
</dbReference>
<feature type="chain" id="PRO_5027694776" description="Alpha-amylase" evidence="16">
    <location>
        <begin position="22"/>
        <end position="508"/>
    </location>
</feature>
<keyword evidence="19" id="KW-1185">Reference proteome</keyword>
<evidence type="ECO:0000256" key="12">
    <source>
        <dbReference type="ARBA" id="ARBA00023277"/>
    </source>
</evidence>
<accession>A0A6P8ZXT3</accession>
<reference evidence="20" key="1">
    <citation type="submission" date="2025-08" db="UniProtKB">
        <authorList>
            <consortium name="RefSeq"/>
        </authorList>
    </citation>
    <scope>IDENTIFICATION</scope>
    <source>
        <tissue evidence="20">Total insect</tissue>
    </source>
</reference>
<dbReference type="Gene3D" id="3.20.20.80">
    <property type="entry name" value="Glycosidases"/>
    <property type="match status" value="1"/>
</dbReference>
<keyword evidence="8 15" id="KW-0378">Hydrolase</keyword>
<dbReference type="SUPFAM" id="SSF51445">
    <property type="entry name" value="(Trans)glycosidases"/>
    <property type="match status" value="1"/>
</dbReference>
<dbReference type="InterPro" id="IPR031319">
    <property type="entry name" value="A-amylase_C"/>
</dbReference>
<keyword evidence="12 15" id="KW-0119">Carbohydrate metabolism</keyword>
<evidence type="ECO:0000256" key="13">
    <source>
        <dbReference type="ARBA" id="ARBA00023295"/>
    </source>
</evidence>
<sequence length="508" mass="56321">MQSRLLSVLLALLVLLATSWAQRQPNMAPGRSTIVHLFEWKWTDVADECERFLAPKGYGAVQVSPVTENVVVWKDGMRPWWERYQPISYLLQTRSGTEEEFRAMVQRCNKAGVRTYVDVVLNHMTNEHAKPVGTAGSTAQTTQKEFPAVPFHASNFHRSCKLTTYYDANTVRNCEVSGLKDLDHSQEIVRDRQVELLNKLVAMGVAGFRVDAAKHMWPQDLKKIFERVHNLSEEHGFPANTRPFLYQEVIDMGIGEAVSYKEYLGIGRVLDFRYSAEIGRVFGGKDKLCYLRNWGEGWNFAKSSDAVVFVDNHDNQRGHGAGGSNILTHKKKKRYTMAVSFMLAHPHAVKRVMSSFAFVSRDQGPPSSSNGSIVSPTLQRDGSCSSGWMCEHRWTPIHGMVGFGNVVATEPLSNWWDNGNNQIAFCRGSKGFAAFNNEAKDLDQTLQTCLPQGTYCDVVSGGVQGGRCVGKTVTVSADGTARIVIGRGGDGVLAIDVNVSISCSVWSG</sequence>
<evidence type="ECO:0000256" key="16">
    <source>
        <dbReference type="SAM" id="SignalP"/>
    </source>
</evidence>
<dbReference type="OrthoDB" id="550577at2759"/>
<keyword evidence="9" id="KW-0106">Calcium</keyword>
<evidence type="ECO:0000256" key="14">
    <source>
        <dbReference type="RuleBase" id="RU003615"/>
    </source>
</evidence>
<evidence type="ECO:0000256" key="7">
    <source>
        <dbReference type="ARBA" id="ARBA00022723"/>
    </source>
</evidence>
<keyword evidence="16" id="KW-0732">Signal</keyword>
<dbReference type="AlphaFoldDB" id="A0A6P8ZXT3"/>
<keyword evidence="13 15" id="KW-0326">Glycosidase</keyword>
<dbReference type="GO" id="GO:0046872">
    <property type="term" value="F:metal ion binding"/>
    <property type="evidence" value="ECO:0007669"/>
    <property type="project" value="UniProtKB-KW"/>
</dbReference>
<dbReference type="RefSeq" id="XP_034249940.1">
    <property type="nucleotide sequence ID" value="XM_034394049.1"/>
</dbReference>
<evidence type="ECO:0000256" key="15">
    <source>
        <dbReference type="RuleBase" id="RU361134"/>
    </source>
</evidence>
<feature type="signal peptide" evidence="16">
    <location>
        <begin position="1"/>
        <end position="21"/>
    </location>
</feature>
<comment type="subunit">
    <text evidence="5">Monomer.</text>
</comment>
<dbReference type="Proteomes" id="UP000515158">
    <property type="component" value="Unplaced"/>
</dbReference>
<keyword evidence="10" id="KW-1015">Disulfide bond</keyword>
<evidence type="ECO:0000256" key="2">
    <source>
        <dbReference type="ARBA" id="ARBA00001913"/>
    </source>
</evidence>
<proteinExistence type="inferred from homology"/>
<evidence type="ECO:0000256" key="9">
    <source>
        <dbReference type="ARBA" id="ARBA00022837"/>
    </source>
</evidence>
<evidence type="ECO:0000259" key="18">
    <source>
        <dbReference type="SMART" id="SM00642"/>
    </source>
</evidence>
<dbReference type="CDD" id="cd11317">
    <property type="entry name" value="AmyAc_bac_euk_AmyA"/>
    <property type="match status" value="1"/>
</dbReference>
<keyword evidence="7" id="KW-0479">Metal-binding</keyword>
<dbReference type="GO" id="GO:0004556">
    <property type="term" value="F:alpha-amylase activity"/>
    <property type="evidence" value="ECO:0007669"/>
    <property type="project" value="UniProtKB-UniRule"/>
</dbReference>
<dbReference type="InterPro" id="IPR006046">
    <property type="entry name" value="Alpha_amylase"/>
</dbReference>
<evidence type="ECO:0000313" key="20">
    <source>
        <dbReference type="RefSeq" id="XP_034249940.1"/>
    </source>
</evidence>
<evidence type="ECO:0000256" key="6">
    <source>
        <dbReference type="ARBA" id="ARBA00012595"/>
    </source>
</evidence>
<dbReference type="FunCoup" id="A0A6P8ZXT3">
    <property type="interactions" value="15"/>
</dbReference>
<comment type="similarity">
    <text evidence="4 14">Belongs to the glycosyl hydrolase 13 family.</text>
</comment>
<dbReference type="SMART" id="SM00642">
    <property type="entry name" value="Aamy"/>
    <property type="match status" value="1"/>
</dbReference>
<dbReference type="PANTHER" id="PTHR43447">
    <property type="entry name" value="ALPHA-AMYLASE"/>
    <property type="match status" value="1"/>
</dbReference>
<protein>
    <recommendedName>
        <fullName evidence="6 15">Alpha-amylase</fullName>
        <ecNumber evidence="6 15">3.2.1.1</ecNumber>
    </recommendedName>
</protein>
<feature type="domain" description="Glycosyl hydrolase family 13 catalytic" evidence="18">
    <location>
        <begin position="32"/>
        <end position="404"/>
    </location>
</feature>